<dbReference type="Proteomes" id="UP000271098">
    <property type="component" value="Unassembled WGS sequence"/>
</dbReference>
<evidence type="ECO:0000313" key="5">
    <source>
        <dbReference type="Proteomes" id="UP000271098"/>
    </source>
</evidence>
<keyword evidence="1 2" id="KW-0430">Lectin</keyword>
<dbReference type="InterPro" id="IPR044156">
    <property type="entry name" value="Galectin-like"/>
</dbReference>
<protein>
    <recommendedName>
        <fullName evidence="2">Galectin</fullName>
    </recommendedName>
</protein>
<dbReference type="SMART" id="SM00908">
    <property type="entry name" value="Gal-bind_lectin"/>
    <property type="match status" value="1"/>
</dbReference>
<dbReference type="PROSITE" id="PS51304">
    <property type="entry name" value="GALECTIN"/>
    <property type="match status" value="1"/>
</dbReference>
<dbReference type="InterPro" id="IPR013320">
    <property type="entry name" value="ConA-like_dom_sf"/>
</dbReference>
<feature type="domain" description="Galectin" evidence="3">
    <location>
        <begin position="15"/>
        <end position="142"/>
    </location>
</feature>
<evidence type="ECO:0000313" key="4">
    <source>
        <dbReference type="EMBL" id="VDN42320.1"/>
    </source>
</evidence>
<dbReference type="Gene3D" id="2.60.120.200">
    <property type="match status" value="1"/>
</dbReference>
<dbReference type="InterPro" id="IPR001079">
    <property type="entry name" value="Galectin_CRD"/>
</dbReference>
<reference evidence="6" key="1">
    <citation type="submission" date="2016-06" db="UniProtKB">
        <authorList>
            <consortium name="WormBaseParasite"/>
        </authorList>
    </citation>
    <scope>IDENTIFICATION</scope>
</reference>
<dbReference type="GO" id="GO:0030246">
    <property type="term" value="F:carbohydrate binding"/>
    <property type="evidence" value="ECO:0007669"/>
    <property type="project" value="UniProtKB-UniRule"/>
</dbReference>
<proteinExistence type="predicted"/>
<evidence type="ECO:0000259" key="3">
    <source>
        <dbReference type="PROSITE" id="PS51304"/>
    </source>
</evidence>
<dbReference type="AlphaFoldDB" id="A0A183ESV6"/>
<dbReference type="SUPFAM" id="SSF49899">
    <property type="entry name" value="Concanavalin A-like lectins/glucanases"/>
    <property type="match status" value="1"/>
</dbReference>
<keyword evidence="5" id="KW-1185">Reference proteome</keyword>
<dbReference type="GO" id="GO:0016936">
    <property type="term" value="F:galactoside binding"/>
    <property type="evidence" value="ECO:0007669"/>
    <property type="project" value="TreeGrafter"/>
</dbReference>
<evidence type="ECO:0000256" key="2">
    <source>
        <dbReference type="RuleBase" id="RU102079"/>
    </source>
</evidence>
<dbReference type="EMBL" id="UYRT01099885">
    <property type="protein sequence ID" value="VDN42320.1"/>
    <property type="molecule type" value="Genomic_DNA"/>
</dbReference>
<dbReference type="FunFam" id="2.60.120.200:FF:000276">
    <property type="entry name" value="Galectin"/>
    <property type="match status" value="1"/>
</dbReference>
<dbReference type="PANTHER" id="PTHR11346:SF176">
    <property type="entry name" value="32 KDA BETA-GALACTOSIDE-BINDING LECTIN LEC-3"/>
    <property type="match status" value="1"/>
</dbReference>
<organism evidence="6">
    <name type="scientific">Gongylonema pulchrum</name>
    <dbReference type="NCBI Taxonomy" id="637853"/>
    <lineage>
        <taxon>Eukaryota</taxon>
        <taxon>Metazoa</taxon>
        <taxon>Ecdysozoa</taxon>
        <taxon>Nematoda</taxon>
        <taxon>Chromadorea</taxon>
        <taxon>Rhabditida</taxon>
        <taxon>Spirurina</taxon>
        <taxon>Spiruromorpha</taxon>
        <taxon>Spiruroidea</taxon>
        <taxon>Gongylonematidae</taxon>
        <taxon>Gongylonema</taxon>
    </lineage>
</organism>
<reference evidence="4 5" key="2">
    <citation type="submission" date="2018-11" db="EMBL/GenBank/DDBJ databases">
        <authorList>
            <consortium name="Pathogen Informatics"/>
        </authorList>
    </citation>
    <scope>NUCLEOTIDE SEQUENCE [LARGE SCALE GENOMIC DNA]</scope>
</reference>
<dbReference type="WBParaSite" id="GPUH_0002407701-mRNA-1">
    <property type="protein sequence ID" value="GPUH_0002407701-mRNA-1"/>
    <property type="gene ID" value="GPUH_0002407701"/>
</dbReference>
<dbReference type="Pfam" id="PF00337">
    <property type="entry name" value="Gal-bind_lectin"/>
    <property type="match status" value="1"/>
</dbReference>
<gene>
    <name evidence="4" type="ORF">GPUH_LOCUS24049</name>
</gene>
<sequence>MFCRKTVIFQPVPYESGIVDGGLTPGKSLHITGIPDKRGKRFNINLVKKNGDIALHFNPRFDEKVVVRNSMFNGAWGKEEREGKIPFAKDRMFDLQLQNEEYALQIFVNGERFSTFAHRSEPDDLVGVQIQGDVEISGIQIQ</sequence>
<evidence type="ECO:0000256" key="1">
    <source>
        <dbReference type="ARBA" id="ARBA00022734"/>
    </source>
</evidence>
<name>A0A183ESV6_9BILA</name>
<dbReference type="CDD" id="cd00070">
    <property type="entry name" value="GLECT"/>
    <property type="match status" value="1"/>
</dbReference>
<evidence type="ECO:0000313" key="6">
    <source>
        <dbReference type="WBParaSite" id="GPUH_0002407701-mRNA-1"/>
    </source>
</evidence>
<dbReference type="SMART" id="SM00276">
    <property type="entry name" value="GLECT"/>
    <property type="match status" value="1"/>
</dbReference>
<dbReference type="PANTHER" id="PTHR11346">
    <property type="entry name" value="GALECTIN"/>
    <property type="match status" value="1"/>
</dbReference>
<accession>A0A183ESV6</accession>
<dbReference type="OrthoDB" id="6251307at2759"/>